<evidence type="ECO:0000313" key="1">
    <source>
        <dbReference type="EMBL" id="CDW61133.1"/>
    </source>
</evidence>
<name>A0A077ZMZ9_TRITR</name>
<evidence type="ECO:0000313" key="2">
    <source>
        <dbReference type="Proteomes" id="UP000030665"/>
    </source>
</evidence>
<dbReference type="Proteomes" id="UP000030665">
    <property type="component" value="Unassembled WGS sequence"/>
</dbReference>
<accession>A0A077ZMZ9</accession>
<keyword evidence="2" id="KW-1185">Reference proteome</keyword>
<dbReference type="AlphaFoldDB" id="A0A077ZMZ9"/>
<reference evidence="1" key="1">
    <citation type="submission" date="2014-01" db="EMBL/GenBank/DDBJ databases">
        <authorList>
            <person name="Aslett M."/>
        </authorList>
    </citation>
    <scope>NUCLEOTIDE SEQUENCE</scope>
</reference>
<dbReference type="EMBL" id="HG807959">
    <property type="protein sequence ID" value="CDW61133.1"/>
    <property type="molecule type" value="Genomic_DNA"/>
</dbReference>
<gene>
    <name evidence="1" type="ORF">TTRE_0000956601</name>
</gene>
<reference evidence="1" key="2">
    <citation type="submission" date="2014-03" db="EMBL/GenBank/DDBJ databases">
        <title>The whipworm genome and dual-species transcriptomics of an intimate host-pathogen interaction.</title>
        <authorList>
            <person name="Foth B.J."/>
            <person name="Tsai I.J."/>
            <person name="Reid A.J."/>
            <person name="Bancroft A.J."/>
            <person name="Nichol S."/>
            <person name="Tracey A."/>
            <person name="Holroyd N."/>
            <person name="Cotton J.A."/>
            <person name="Stanley E.J."/>
            <person name="Zarowiecki M."/>
            <person name="Liu J.Z."/>
            <person name="Huckvale T."/>
            <person name="Cooper P.J."/>
            <person name="Grencis R.K."/>
            <person name="Berriman M."/>
        </authorList>
    </citation>
    <scope>NUCLEOTIDE SEQUENCE [LARGE SCALE GENOMIC DNA]</scope>
</reference>
<proteinExistence type="predicted"/>
<organism evidence="1 2">
    <name type="scientific">Trichuris trichiura</name>
    <name type="common">Whipworm</name>
    <name type="synonym">Trichocephalus trichiurus</name>
    <dbReference type="NCBI Taxonomy" id="36087"/>
    <lineage>
        <taxon>Eukaryota</taxon>
        <taxon>Metazoa</taxon>
        <taxon>Ecdysozoa</taxon>
        <taxon>Nematoda</taxon>
        <taxon>Enoplea</taxon>
        <taxon>Dorylaimia</taxon>
        <taxon>Trichinellida</taxon>
        <taxon>Trichuridae</taxon>
        <taxon>Trichuris</taxon>
    </lineage>
</organism>
<protein>
    <submittedName>
        <fullName evidence="1">Uncharacterized protein</fullName>
    </submittedName>
</protein>
<sequence>MRFPLEKILDHYIAAGWGNNLPAGFKATVKDNAHYEKRDGSLSDKAFFALVFEYDGRPLLEISMFQWDLLRDNLSTYKEDGTFDKFLTPADDLHKFARENASPTMTTKDWFEKVATFFAEPEKIQLVKTNYRDNNYTERPNGLKSTHKLFNTPEEAIDAIVADIKEEYDNDNYRGFKLYVPKVKTFSDGDKYVTTGGFTCRYIFGPTEIKTMTKDDRLNQNKQDANITMGGTVFTANLRAPYDPLGQFAEGDIIEFPATITSDIMGTQMFNGKPYQFIVLKITKAGGQENYINWFPSSFTRIVFEYKMDPTTKIAMRTDAQPFMPKGTAVDAFNSMRGKAEYDANGNCTKTDTQKCVEQLLGKKVKITKRDLIETVGFTNNQRDLSKLVKQAVMTFDFAA</sequence>